<accession>A0AAI8Z8X9</accession>
<proteinExistence type="predicted"/>
<evidence type="ECO:0000256" key="2">
    <source>
        <dbReference type="SAM" id="SignalP"/>
    </source>
</evidence>
<dbReference type="AlphaFoldDB" id="A0AAI8Z8X9"/>
<dbReference type="Proteomes" id="UP001296104">
    <property type="component" value="Unassembled WGS sequence"/>
</dbReference>
<reference evidence="3" key="1">
    <citation type="submission" date="2023-11" db="EMBL/GenBank/DDBJ databases">
        <authorList>
            <person name="Alioto T."/>
            <person name="Alioto T."/>
            <person name="Gomez Garrido J."/>
        </authorList>
    </citation>
    <scope>NUCLEOTIDE SEQUENCE</scope>
</reference>
<gene>
    <name evidence="3" type="ORF">LECACI_7A009720</name>
</gene>
<comment type="caution">
    <text evidence="3">The sequence shown here is derived from an EMBL/GenBank/DDBJ whole genome shotgun (WGS) entry which is preliminary data.</text>
</comment>
<feature type="chain" id="PRO_5042493703" evidence="2">
    <location>
        <begin position="19"/>
        <end position="819"/>
    </location>
</feature>
<keyword evidence="2" id="KW-0732">Signal</keyword>
<name>A0AAI8Z8X9_9PEZI</name>
<evidence type="ECO:0000313" key="4">
    <source>
        <dbReference type="Proteomes" id="UP001296104"/>
    </source>
</evidence>
<organism evidence="3 4">
    <name type="scientific">Lecanosticta acicola</name>
    <dbReference type="NCBI Taxonomy" id="111012"/>
    <lineage>
        <taxon>Eukaryota</taxon>
        <taxon>Fungi</taxon>
        <taxon>Dikarya</taxon>
        <taxon>Ascomycota</taxon>
        <taxon>Pezizomycotina</taxon>
        <taxon>Dothideomycetes</taxon>
        <taxon>Dothideomycetidae</taxon>
        <taxon>Mycosphaerellales</taxon>
        <taxon>Mycosphaerellaceae</taxon>
        <taxon>Lecanosticta</taxon>
    </lineage>
</organism>
<dbReference type="EMBL" id="CAVMBE010000123">
    <property type="protein sequence ID" value="CAK4034562.1"/>
    <property type="molecule type" value="Genomic_DNA"/>
</dbReference>
<evidence type="ECO:0000313" key="3">
    <source>
        <dbReference type="EMBL" id="CAK4034562.1"/>
    </source>
</evidence>
<feature type="signal peptide" evidence="2">
    <location>
        <begin position="1"/>
        <end position="18"/>
    </location>
</feature>
<feature type="region of interest" description="Disordered" evidence="1">
    <location>
        <begin position="110"/>
        <end position="136"/>
    </location>
</feature>
<protein>
    <submittedName>
        <fullName evidence="3">Uncharacterized protein</fullName>
    </submittedName>
</protein>
<evidence type="ECO:0000256" key="1">
    <source>
        <dbReference type="SAM" id="MobiDB-lite"/>
    </source>
</evidence>
<keyword evidence="4" id="KW-1185">Reference proteome</keyword>
<sequence length="819" mass="91603">MKSFKPIVLALWVGSAFALPASNLTAPSYNESSNSSGTFENEALVTRASRRSDIEMPDVLSQHSPGQGQHHTLPPLTDAEFRALERRGAEFYDFMSIPQTSQLDKAMRQKHRLQSDQGSQSKFTKPEQDLKRGGWITVPGKKTGRLDDRNINLPAPVCHILESLGLDCRTRAAGGYNDVVAMHQGNSEFDGEQHDAGTGAFVFAVYNTKEGVLISASAESPKHAIKDTFYDSDSDYDDEEAQGYMQDPKNFPKLQKISDIWFLCYLQHATQNGDDPRNLRYAIGLSIHNDDAVRLHDYIMKQKGARPQPWSKETGRSSNANIHGGTYQTPLFNNRLTFAAKSNKEDRAIFHALIYRWNSLAWMLLQHRAELGVKRVSKISLFHVPDKEHPEYTGSSSIYELVNLDNSGKLGPFVDLEGPDADVEAHQPSAPRRSTAYKQGLFFLLGLAVVLVLCCCASRNRSSYLTKAEQESRLNDLNALDDNLQLLSLDQNLTVEELPVPLDLERRAYHPNYGGYASNQQSGGIGAGMPPPRNVSQRAPPPPHPDLVNTFTKGEELKAQLRINYADANIQYADLMNPNKGWTGVDLSVAYMQTELRPIERALGDLGISINDPRLRGRRWRQDQKWDRVDNHHPTQGQYTIIYAPGQKLTMIVIYNLTPYAMWQRMNGANARMAPGIAPPFAALGDVAAVQWTQFSSMMGTDPRDLGRMIFFNHAIDAQTRWLMESVLKNPGSTSNYGRLSLSQLPVWEHDPRRRFQLASQTIGATILIGSSVGEQVTDAFMHHRGKLSRGHKVIQQAEMFKGDDSTKVQPVLMFELLG</sequence>